<keyword evidence="3" id="KW-1185">Reference proteome</keyword>
<dbReference type="EMBL" id="PNXY01000015">
    <property type="protein sequence ID" value="PMS28876.1"/>
    <property type="molecule type" value="Genomic_DNA"/>
</dbReference>
<dbReference type="Proteomes" id="UP000235659">
    <property type="component" value="Unassembled WGS sequence"/>
</dbReference>
<name>A0A2N7WHC6_9BURK</name>
<dbReference type="RefSeq" id="WP_102633998.1">
    <property type="nucleotide sequence ID" value="NZ_CADIJZ010000006.1"/>
</dbReference>
<evidence type="ECO:0000313" key="3">
    <source>
        <dbReference type="Proteomes" id="UP000235659"/>
    </source>
</evidence>
<dbReference type="AlphaFoldDB" id="A0A2N7WHC6"/>
<proteinExistence type="predicted"/>
<dbReference type="OrthoDB" id="9969087at2"/>
<reference evidence="1 4" key="2">
    <citation type="submission" date="2020-04" db="EMBL/GenBank/DDBJ databases">
        <authorList>
            <person name="De Canck E."/>
        </authorList>
    </citation>
    <scope>NUCLEOTIDE SEQUENCE [LARGE SCALE GENOMIC DNA]</scope>
    <source>
        <strain evidence="1 4">LMG 27174</strain>
    </source>
</reference>
<accession>A0A2N7WHC6</accession>
<evidence type="ECO:0000313" key="4">
    <source>
        <dbReference type="Proteomes" id="UP000494205"/>
    </source>
</evidence>
<organism evidence="1 4">
    <name type="scientific">Paraburkholderia rhynchosiae</name>
    <dbReference type="NCBI Taxonomy" id="487049"/>
    <lineage>
        <taxon>Bacteria</taxon>
        <taxon>Pseudomonadati</taxon>
        <taxon>Pseudomonadota</taxon>
        <taxon>Betaproteobacteria</taxon>
        <taxon>Burkholderiales</taxon>
        <taxon>Burkholderiaceae</taxon>
        <taxon>Paraburkholderia</taxon>
    </lineage>
</organism>
<gene>
    <name evidence="2" type="ORF">C0Z16_20825</name>
    <name evidence="1" type="ORF">LMG27174_01851</name>
</gene>
<dbReference type="EMBL" id="CADIJZ010000006">
    <property type="protein sequence ID" value="CAB3665324.1"/>
    <property type="molecule type" value="Genomic_DNA"/>
</dbReference>
<evidence type="ECO:0000313" key="2">
    <source>
        <dbReference type="EMBL" id="PMS28876.1"/>
    </source>
</evidence>
<sequence length="63" mass="6731">MTAANRPENAEEVNGVAYRLLDGYDGAAREPSADYIAKLLASAPEAIRARVAEAAKERAAEKQ</sequence>
<reference evidence="2 3" key="1">
    <citation type="submission" date="2018-01" db="EMBL/GenBank/DDBJ databases">
        <title>Whole genome analyses suggest that Burkholderia sensu lato contains two further novel genera in the rhizoxinica-symbiotica group Mycetohabitans gen. nov., and Trinickia gen. nov.: implications for the evolution of diazotrophy and nodulation in the Burkholderiaceae.</title>
        <authorList>
            <person name="Estrada-de los Santos P."/>
            <person name="Palmer M."/>
            <person name="Chavez-Ramirez B."/>
            <person name="Beukes C."/>
            <person name="Steenkamp E.T."/>
            <person name="Hirsch A.M."/>
            <person name="Manyaka P."/>
            <person name="Maluk M."/>
            <person name="Lafos M."/>
            <person name="Crook M."/>
            <person name="Gross E."/>
            <person name="Simon M.F."/>
            <person name="Bueno dos Reis Junior F."/>
            <person name="Poole P.S."/>
            <person name="Venter S.N."/>
            <person name="James E.K."/>
        </authorList>
    </citation>
    <scope>NUCLEOTIDE SEQUENCE [LARGE SCALE GENOMIC DNA]</scope>
    <source>
        <strain evidence="2 3">WSM 3937</strain>
    </source>
</reference>
<protein>
    <submittedName>
        <fullName evidence="1">Uncharacterized protein</fullName>
    </submittedName>
</protein>
<dbReference type="Proteomes" id="UP000494205">
    <property type="component" value="Unassembled WGS sequence"/>
</dbReference>
<evidence type="ECO:0000313" key="1">
    <source>
        <dbReference type="EMBL" id="CAB3665324.1"/>
    </source>
</evidence>